<organism evidence="3 4">
    <name type="scientific">Thermosulfuriphilus ammonigenes</name>
    <dbReference type="NCBI Taxonomy" id="1936021"/>
    <lineage>
        <taxon>Bacteria</taxon>
        <taxon>Pseudomonadati</taxon>
        <taxon>Thermodesulfobacteriota</taxon>
        <taxon>Thermodesulfobacteria</taxon>
        <taxon>Thermodesulfobacteriales</taxon>
        <taxon>Thermodesulfobacteriaceae</taxon>
        <taxon>Thermosulfuriphilus</taxon>
    </lineage>
</organism>
<dbReference type="AlphaFoldDB" id="A0A6G7PU94"/>
<sequence>MTIKISKMSCQHCANRVIKALEGISGVKDVRVDLKAGTATFERSEGVKMEEIARAIKEAGYQVVS</sequence>
<feature type="domain" description="HMA" evidence="2">
    <location>
        <begin position="1"/>
        <end position="64"/>
    </location>
</feature>
<protein>
    <submittedName>
        <fullName evidence="3">Heavy-metal-associated domain-containing protein</fullName>
    </submittedName>
</protein>
<dbReference type="Proteomes" id="UP000502179">
    <property type="component" value="Chromosome"/>
</dbReference>
<dbReference type="RefSeq" id="WP_166031225.1">
    <property type="nucleotide sequence ID" value="NZ_CP048877.1"/>
</dbReference>
<evidence type="ECO:0000256" key="1">
    <source>
        <dbReference type="ARBA" id="ARBA00022723"/>
    </source>
</evidence>
<evidence type="ECO:0000313" key="4">
    <source>
        <dbReference type="Proteomes" id="UP000502179"/>
    </source>
</evidence>
<evidence type="ECO:0000259" key="2">
    <source>
        <dbReference type="PROSITE" id="PS50846"/>
    </source>
</evidence>
<dbReference type="CDD" id="cd00371">
    <property type="entry name" value="HMA"/>
    <property type="match status" value="1"/>
</dbReference>
<proteinExistence type="predicted"/>
<dbReference type="InterPro" id="IPR036163">
    <property type="entry name" value="HMA_dom_sf"/>
</dbReference>
<dbReference type="PROSITE" id="PS01047">
    <property type="entry name" value="HMA_1"/>
    <property type="match status" value="1"/>
</dbReference>
<dbReference type="InterPro" id="IPR017969">
    <property type="entry name" value="Heavy-metal-associated_CS"/>
</dbReference>
<keyword evidence="4" id="KW-1185">Reference proteome</keyword>
<dbReference type="KEGG" id="tav:G4V39_01370"/>
<dbReference type="EMBL" id="CP048877">
    <property type="protein sequence ID" value="QIJ71003.1"/>
    <property type="molecule type" value="Genomic_DNA"/>
</dbReference>
<dbReference type="Gene3D" id="3.30.70.100">
    <property type="match status" value="1"/>
</dbReference>
<dbReference type="InterPro" id="IPR006121">
    <property type="entry name" value="HMA_dom"/>
</dbReference>
<keyword evidence="1" id="KW-0479">Metal-binding</keyword>
<dbReference type="Pfam" id="PF00403">
    <property type="entry name" value="HMA"/>
    <property type="match status" value="1"/>
</dbReference>
<accession>A0A6G7PU94</accession>
<dbReference type="PROSITE" id="PS50846">
    <property type="entry name" value="HMA_2"/>
    <property type="match status" value="1"/>
</dbReference>
<gene>
    <name evidence="3" type="ORF">G4V39_01370</name>
</gene>
<name>A0A6G7PU94_9BACT</name>
<evidence type="ECO:0000313" key="3">
    <source>
        <dbReference type="EMBL" id="QIJ71003.1"/>
    </source>
</evidence>
<dbReference type="GO" id="GO:0046872">
    <property type="term" value="F:metal ion binding"/>
    <property type="evidence" value="ECO:0007669"/>
    <property type="project" value="UniProtKB-KW"/>
</dbReference>
<dbReference type="SUPFAM" id="SSF55008">
    <property type="entry name" value="HMA, heavy metal-associated domain"/>
    <property type="match status" value="1"/>
</dbReference>
<reference evidence="3 4" key="1">
    <citation type="submission" date="2020-02" db="EMBL/GenBank/DDBJ databases">
        <title>Genome analysis of Thermosulfuriphilus ammonigenes ST65T, an anaerobic thermophilic chemolithoautotrophic bacterium isolated from a deep-sea hydrothermal vent.</title>
        <authorList>
            <person name="Slobodkina G."/>
            <person name="Allioux M."/>
            <person name="Merkel A."/>
            <person name="Alain K."/>
            <person name="Jebbar M."/>
            <person name="Slobodkin A."/>
        </authorList>
    </citation>
    <scope>NUCLEOTIDE SEQUENCE [LARGE SCALE GENOMIC DNA]</scope>
    <source>
        <strain evidence="3 4">ST65</strain>
    </source>
</reference>